<accession>A0A1H8L805</accession>
<dbReference type="Proteomes" id="UP000183898">
    <property type="component" value="Unassembled WGS sequence"/>
</dbReference>
<dbReference type="EMBL" id="FOCT01000010">
    <property type="protein sequence ID" value="SEO00848.1"/>
    <property type="molecule type" value="Genomic_DNA"/>
</dbReference>
<gene>
    <name evidence="1" type="ORF">SAMN05216404_1101</name>
</gene>
<dbReference type="InterPro" id="IPR014262">
    <property type="entry name" value="HAF_rpt"/>
</dbReference>
<reference evidence="1 2" key="1">
    <citation type="submission" date="2016-10" db="EMBL/GenBank/DDBJ databases">
        <authorList>
            <person name="de Groot N.N."/>
        </authorList>
    </citation>
    <scope>NUCLEOTIDE SEQUENCE [LARGE SCALE GENOMIC DNA]</scope>
    <source>
        <strain evidence="1 2">Nl18</strain>
    </source>
</reference>
<dbReference type="NCBIfam" id="TIGR02913">
    <property type="entry name" value="HAF_rpt"/>
    <property type="match status" value="1"/>
</dbReference>
<dbReference type="AlphaFoldDB" id="A0A1H8L805"/>
<evidence type="ECO:0000313" key="1">
    <source>
        <dbReference type="EMBL" id="SEO00848.1"/>
    </source>
</evidence>
<evidence type="ECO:0000313" key="2">
    <source>
        <dbReference type="Proteomes" id="UP000183898"/>
    </source>
</evidence>
<organism evidence="1 2">
    <name type="scientific">Nitrosospira multiformis</name>
    <dbReference type="NCBI Taxonomy" id="1231"/>
    <lineage>
        <taxon>Bacteria</taxon>
        <taxon>Pseudomonadati</taxon>
        <taxon>Pseudomonadota</taxon>
        <taxon>Betaproteobacteria</taxon>
        <taxon>Nitrosomonadales</taxon>
        <taxon>Nitrosomonadaceae</taxon>
        <taxon>Nitrosospira</taxon>
    </lineage>
</organism>
<protein>
    <submittedName>
        <fullName evidence="1">Probable extracellular repeat, HAF family</fullName>
    </submittedName>
</protein>
<proteinExistence type="predicted"/>
<name>A0A1H8L805_9PROT</name>
<feature type="non-terminal residue" evidence="1">
    <location>
        <position position="78"/>
    </location>
</feature>
<sequence length="78" mass="8171">MTLLSPSFKVRHLVLAVALIIGPGFVNHANAQIAAFLVDLNSRTAINLGTLGRSWSEANGINDAGQVVGYSYTAEGNS</sequence>